<dbReference type="PROSITE" id="PS51832">
    <property type="entry name" value="HD_GYP"/>
    <property type="match status" value="1"/>
</dbReference>
<dbReference type="Pfam" id="PF13487">
    <property type="entry name" value="HD_5"/>
    <property type="match status" value="1"/>
</dbReference>
<dbReference type="InterPro" id="IPR006675">
    <property type="entry name" value="HDIG_dom"/>
</dbReference>
<dbReference type="SUPFAM" id="SSF109604">
    <property type="entry name" value="HD-domain/PDEase-like"/>
    <property type="match status" value="1"/>
</dbReference>
<sequence>MAEPFPEARGDLDQDIFGEDSLRLVPFRLGHLLVGDILTFDVFVPTAENPGKVIRAWPKGEPFLGDEKNLGWAYFPVSETGSVLQYFWSRLEGEGFPLEASTLGRLTDALLVWIQHFYLQEDPRTPDQLKLARDLIHHWLLCWEGLRCDPSTLEVLRRHDSGVFSHCLNVGLLALAFSPYLEETRENREVFALGAILHDLGMMVQGAEVFHLTGPLSDQEWEEIKRHPDLGADLLKSLGGLTDSILQMVRQHHESLDGSGYPQGLVGEAIHPWARVLKILDSYEAITSLRPWRPPLGRRQAFHIMTSAWSSQKSYDPHYLSLFLDFCQGKTPPDSAGGEE</sequence>
<evidence type="ECO:0000259" key="1">
    <source>
        <dbReference type="PROSITE" id="PS51832"/>
    </source>
</evidence>
<organism evidence="2">
    <name type="scientific">Desulfobacca acetoxidans</name>
    <dbReference type="NCBI Taxonomy" id="60893"/>
    <lineage>
        <taxon>Bacteria</taxon>
        <taxon>Pseudomonadati</taxon>
        <taxon>Thermodesulfobacteriota</taxon>
        <taxon>Desulfobaccia</taxon>
        <taxon>Desulfobaccales</taxon>
        <taxon>Desulfobaccaceae</taxon>
        <taxon>Desulfobacca</taxon>
    </lineage>
</organism>
<dbReference type="NCBIfam" id="TIGR00277">
    <property type="entry name" value="HDIG"/>
    <property type="match status" value="1"/>
</dbReference>
<proteinExistence type="predicted"/>
<dbReference type="InterPro" id="IPR003607">
    <property type="entry name" value="HD/PDEase_dom"/>
</dbReference>
<reference evidence="2" key="1">
    <citation type="journal article" date="2020" name="mSystems">
        <title>Genome- and Community-Level Interaction Insights into Carbon Utilization and Element Cycling Functions of Hydrothermarchaeota in Hydrothermal Sediment.</title>
        <authorList>
            <person name="Zhou Z."/>
            <person name="Liu Y."/>
            <person name="Xu W."/>
            <person name="Pan J."/>
            <person name="Luo Z.H."/>
            <person name="Li M."/>
        </authorList>
    </citation>
    <scope>NUCLEOTIDE SEQUENCE [LARGE SCALE GENOMIC DNA]</scope>
    <source>
        <strain evidence="2">SpSt-853</strain>
    </source>
</reference>
<gene>
    <name evidence="2" type="ORF">ENW48_09300</name>
</gene>
<comment type="caution">
    <text evidence="2">The sequence shown here is derived from an EMBL/GenBank/DDBJ whole genome shotgun (WGS) entry which is preliminary data.</text>
</comment>
<dbReference type="PANTHER" id="PTHR43155">
    <property type="entry name" value="CYCLIC DI-GMP PHOSPHODIESTERASE PA4108-RELATED"/>
    <property type="match status" value="1"/>
</dbReference>
<dbReference type="EMBL" id="DTKJ01000061">
    <property type="protein sequence ID" value="HGZ12402.1"/>
    <property type="molecule type" value="Genomic_DNA"/>
</dbReference>
<dbReference type="CDD" id="cd00077">
    <property type="entry name" value="HDc"/>
    <property type="match status" value="1"/>
</dbReference>
<dbReference type="Gene3D" id="1.10.3210.10">
    <property type="entry name" value="Hypothetical protein af1432"/>
    <property type="match status" value="1"/>
</dbReference>
<evidence type="ECO:0000313" key="2">
    <source>
        <dbReference type="EMBL" id="HGZ12402.1"/>
    </source>
</evidence>
<dbReference type="SMART" id="SM00471">
    <property type="entry name" value="HDc"/>
    <property type="match status" value="1"/>
</dbReference>
<accession>A0A7C5EPA8</accession>
<feature type="domain" description="HD-GYP" evidence="1">
    <location>
        <begin position="141"/>
        <end position="339"/>
    </location>
</feature>
<dbReference type="InterPro" id="IPR037522">
    <property type="entry name" value="HD_GYP_dom"/>
</dbReference>
<protein>
    <submittedName>
        <fullName evidence="2">HD domain-containing protein</fullName>
    </submittedName>
</protein>
<dbReference type="AlphaFoldDB" id="A0A7C5EPA8"/>
<name>A0A7C5EPA8_9BACT</name>
<dbReference type="PANTHER" id="PTHR43155:SF2">
    <property type="entry name" value="CYCLIC DI-GMP PHOSPHODIESTERASE PA4108"/>
    <property type="match status" value="1"/>
</dbReference>